<comment type="catalytic activity">
    <reaction evidence="1">
        <text>Hydrolysis of terminal non-reducing N-acetyl-D-hexosamine residues in N-acetyl-beta-D-hexosaminides.</text>
        <dbReference type="EC" id="3.2.1.52"/>
    </reaction>
</comment>
<dbReference type="SUPFAM" id="SSF51445">
    <property type="entry name" value="(Trans)glycosidases"/>
    <property type="match status" value="1"/>
</dbReference>
<protein>
    <recommendedName>
        <fullName evidence="3">beta-N-acetylhexosaminidase</fullName>
        <ecNumber evidence="3">3.2.1.52</ecNumber>
    </recommendedName>
</protein>
<evidence type="ECO:0000313" key="9">
    <source>
        <dbReference type="EMBL" id="WXB15733.1"/>
    </source>
</evidence>
<dbReference type="Gene3D" id="3.40.50.1700">
    <property type="entry name" value="Glycoside hydrolase family 3 C-terminal domain"/>
    <property type="match status" value="1"/>
</dbReference>
<dbReference type="Gene3D" id="3.20.20.300">
    <property type="entry name" value="Glycoside hydrolase, family 3, N-terminal domain"/>
    <property type="match status" value="1"/>
</dbReference>
<dbReference type="EMBL" id="CP089984">
    <property type="protein sequence ID" value="WXB15733.1"/>
    <property type="molecule type" value="Genomic_DNA"/>
</dbReference>
<reference evidence="9 10" key="1">
    <citation type="submission" date="2021-12" db="EMBL/GenBank/DDBJ databases">
        <title>Discovery of the Pendulisporaceae a myxobacterial family with distinct sporulation behavior and unique specialized metabolism.</title>
        <authorList>
            <person name="Garcia R."/>
            <person name="Popoff A."/>
            <person name="Bader C.D."/>
            <person name="Loehr J."/>
            <person name="Walesch S."/>
            <person name="Walt C."/>
            <person name="Boldt J."/>
            <person name="Bunk B."/>
            <person name="Haeckl F.J.F.P.J."/>
            <person name="Gunesch A.P."/>
            <person name="Birkelbach J."/>
            <person name="Nuebel U."/>
            <person name="Pietschmann T."/>
            <person name="Bach T."/>
            <person name="Mueller R."/>
        </authorList>
    </citation>
    <scope>NUCLEOTIDE SEQUENCE [LARGE SCALE GENOMIC DNA]</scope>
    <source>
        <strain evidence="9 10">MSr11954</strain>
    </source>
</reference>
<keyword evidence="10" id="KW-1185">Reference proteome</keyword>
<accession>A0ABZ2M0X3</accession>
<dbReference type="InterPro" id="IPR050226">
    <property type="entry name" value="NagZ_Beta-hexosaminidase"/>
</dbReference>
<keyword evidence="4 9" id="KW-0378">Hydrolase</keyword>
<comment type="similarity">
    <text evidence="2">Belongs to the glycosyl hydrolase 3 family.</text>
</comment>
<dbReference type="EC" id="3.2.1.52" evidence="3"/>
<dbReference type="InterPro" id="IPR002772">
    <property type="entry name" value="Glyco_hydro_3_C"/>
</dbReference>
<dbReference type="PRINTS" id="PR00133">
    <property type="entry name" value="GLHYDRLASE3"/>
</dbReference>
<dbReference type="RefSeq" id="WP_394825367.1">
    <property type="nucleotide sequence ID" value="NZ_CP089984.1"/>
</dbReference>
<sequence length="590" mass="62728">MGLALSVAGCTSDAEPVAEPPQGMSEQELNLWVSATMRRMSLEDKVSQLFVTYIYGQSADAVDPKNQEAFKEDTPAKVVEHYRPGGIIYFNNDVRDNIDNPKQIAAFSNGLQRAALRTGVRIPLFIATDQEQGLVTRIGPPATAFPGNMAVCASRNADDAKTAARITGNELRAMGVNVDFAPDADVNSNPANPVIGVRSFSSDPALTAQFVTAQVEGYQRSWNVLQTVSATAKHFPGHGDTSEDSHSTLPKIERTKEEWSRIEAVPFRAAAQAGIDAIMTAHIRVPKIDPSGEPSTLSRAIVTGLLRDDLGYKGLIITDSLEMEGVRKMHPDSEIPVLALEAGVDQLLMPKDLPGAIRSVLAAVQSGRLTEARIEQSVKRVLEAKFRRGIVIRPLVDEDDVLETVGAPDHLADAARITDRTVTVLRNEGNLLPFRAPPANVLVAGASTVAVPALAASLQSRGSRATSKPTGTTPSDAVIADAVSAANQSDAVIVLTSGMSTNAAQQKLVQSLVATNKPVVAVAVRNPYDAAYVDRAPAWLATYSSSTGSMESTAKVLLGEVAPVGKLPVSIPASNDPNTERYPLGHGLTW</sequence>
<feature type="region of interest" description="Disordered" evidence="6">
    <location>
        <begin position="1"/>
        <end position="23"/>
    </location>
</feature>
<keyword evidence="5" id="KW-0326">Glycosidase</keyword>
<proteinExistence type="inferred from homology"/>
<feature type="region of interest" description="Disordered" evidence="6">
    <location>
        <begin position="235"/>
        <end position="255"/>
    </location>
</feature>
<evidence type="ECO:0000256" key="2">
    <source>
        <dbReference type="ARBA" id="ARBA00005336"/>
    </source>
</evidence>
<evidence type="ECO:0000259" key="7">
    <source>
        <dbReference type="Pfam" id="PF00933"/>
    </source>
</evidence>
<feature type="domain" description="Glycoside hydrolase family 3 C-terminal" evidence="8">
    <location>
        <begin position="423"/>
        <end position="589"/>
    </location>
</feature>
<dbReference type="InterPro" id="IPR001764">
    <property type="entry name" value="Glyco_hydro_3_N"/>
</dbReference>
<dbReference type="Pfam" id="PF00933">
    <property type="entry name" value="Glyco_hydro_3"/>
    <property type="match status" value="1"/>
</dbReference>
<evidence type="ECO:0000256" key="4">
    <source>
        <dbReference type="ARBA" id="ARBA00022801"/>
    </source>
</evidence>
<evidence type="ECO:0000256" key="1">
    <source>
        <dbReference type="ARBA" id="ARBA00001231"/>
    </source>
</evidence>
<gene>
    <name evidence="9" type="ORF">LZC94_00375</name>
</gene>
<dbReference type="InterPro" id="IPR036962">
    <property type="entry name" value="Glyco_hydro_3_N_sf"/>
</dbReference>
<dbReference type="GO" id="GO:0016787">
    <property type="term" value="F:hydrolase activity"/>
    <property type="evidence" value="ECO:0007669"/>
    <property type="project" value="UniProtKB-KW"/>
</dbReference>
<name>A0ABZ2M0X3_9BACT</name>
<dbReference type="Proteomes" id="UP001370348">
    <property type="component" value="Chromosome"/>
</dbReference>
<dbReference type="SUPFAM" id="SSF52279">
    <property type="entry name" value="Beta-D-glucan exohydrolase, C-terminal domain"/>
    <property type="match status" value="1"/>
</dbReference>
<dbReference type="InterPro" id="IPR036881">
    <property type="entry name" value="Glyco_hydro_3_C_sf"/>
</dbReference>
<feature type="domain" description="Glycoside hydrolase family 3 N-terminal" evidence="7">
    <location>
        <begin position="42"/>
        <end position="383"/>
    </location>
</feature>
<organism evidence="9 10">
    <name type="scientific">Pendulispora albinea</name>
    <dbReference type="NCBI Taxonomy" id="2741071"/>
    <lineage>
        <taxon>Bacteria</taxon>
        <taxon>Pseudomonadati</taxon>
        <taxon>Myxococcota</taxon>
        <taxon>Myxococcia</taxon>
        <taxon>Myxococcales</taxon>
        <taxon>Sorangiineae</taxon>
        <taxon>Pendulisporaceae</taxon>
        <taxon>Pendulispora</taxon>
    </lineage>
</organism>
<evidence type="ECO:0000256" key="5">
    <source>
        <dbReference type="ARBA" id="ARBA00023295"/>
    </source>
</evidence>
<dbReference type="InterPro" id="IPR017853">
    <property type="entry name" value="GH"/>
</dbReference>
<evidence type="ECO:0000313" key="10">
    <source>
        <dbReference type="Proteomes" id="UP001370348"/>
    </source>
</evidence>
<evidence type="ECO:0000256" key="6">
    <source>
        <dbReference type="SAM" id="MobiDB-lite"/>
    </source>
</evidence>
<evidence type="ECO:0000256" key="3">
    <source>
        <dbReference type="ARBA" id="ARBA00012663"/>
    </source>
</evidence>
<feature type="compositionally biased region" description="Basic and acidic residues" evidence="6">
    <location>
        <begin position="240"/>
        <end position="255"/>
    </location>
</feature>
<dbReference type="Pfam" id="PF01915">
    <property type="entry name" value="Glyco_hydro_3_C"/>
    <property type="match status" value="1"/>
</dbReference>
<dbReference type="PANTHER" id="PTHR30480">
    <property type="entry name" value="BETA-HEXOSAMINIDASE-RELATED"/>
    <property type="match status" value="1"/>
</dbReference>
<dbReference type="PANTHER" id="PTHR30480:SF13">
    <property type="entry name" value="BETA-HEXOSAMINIDASE"/>
    <property type="match status" value="1"/>
</dbReference>
<evidence type="ECO:0000259" key="8">
    <source>
        <dbReference type="Pfam" id="PF01915"/>
    </source>
</evidence>